<accession>A0A0P1AY29</accession>
<reference evidence="2" key="1">
    <citation type="submission" date="2014-09" db="EMBL/GenBank/DDBJ databases">
        <authorList>
            <person name="Sharma Rahul"/>
            <person name="Thines Marco"/>
        </authorList>
    </citation>
    <scope>NUCLEOTIDE SEQUENCE [LARGE SCALE GENOMIC DNA]</scope>
</reference>
<dbReference type="GeneID" id="36398903"/>
<name>A0A0P1AY29_PLAHL</name>
<organism evidence="1 2">
    <name type="scientific">Plasmopara halstedii</name>
    <name type="common">Downy mildew of sunflower</name>
    <dbReference type="NCBI Taxonomy" id="4781"/>
    <lineage>
        <taxon>Eukaryota</taxon>
        <taxon>Sar</taxon>
        <taxon>Stramenopiles</taxon>
        <taxon>Oomycota</taxon>
        <taxon>Peronosporomycetes</taxon>
        <taxon>Peronosporales</taxon>
        <taxon>Peronosporaceae</taxon>
        <taxon>Plasmopara</taxon>
    </lineage>
</organism>
<protein>
    <recommendedName>
        <fullName evidence="3">Transposase</fullName>
    </recommendedName>
</protein>
<proteinExistence type="predicted"/>
<sequence length="105" mass="12129">MSGTIAQWKIHGSRLHRLRARNGKTITDEERMQTFQRVASKVINVLRLASVLYDRKIQLATIDRVMNINGVIQTLMLGYHPLQPRVGRSEVLQPRRPWEVTDAPE</sequence>
<keyword evidence="2" id="KW-1185">Reference proteome</keyword>
<dbReference type="AlphaFoldDB" id="A0A0P1AY29"/>
<dbReference type="EMBL" id="CCYD01002371">
    <property type="protein sequence ID" value="CEG47199.1"/>
    <property type="molecule type" value="Genomic_DNA"/>
</dbReference>
<evidence type="ECO:0008006" key="3">
    <source>
        <dbReference type="Google" id="ProtNLM"/>
    </source>
</evidence>
<dbReference type="RefSeq" id="XP_024583568.1">
    <property type="nucleotide sequence ID" value="XM_024718140.1"/>
</dbReference>
<evidence type="ECO:0000313" key="2">
    <source>
        <dbReference type="Proteomes" id="UP000054928"/>
    </source>
</evidence>
<evidence type="ECO:0000313" key="1">
    <source>
        <dbReference type="EMBL" id="CEG47199.1"/>
    </source>
</evidence>
<dbReference type="Proteomes" id="UP000054928">
    <property type="component" value="Unassembled WGS sequence"/>
</dbReference>